<evidence type="ECO:0000256" key="4">
    <source>
        <dbReference type="ARBA" id="ARBA00023295"/>
    </source>
</evidence>
<evidence type="ECO:0000256" key="6">
    <source>
        <dbReference type="PIRSR" id="PIRSR606710-2"/>
    </source>
</evidence>
<feature type="active site" description="Proton acceptor" evidence="5">
    <location>
        <position position="52"/>
    </location>
</feature>
<organism evidence="8 9">
    <name type="scientific">Marinoscillum furvescens DSM 4134</name>
    <dbReference type="NCBI Taxonomy" id="1122208"/>
    <lineage>
        <taxon>Bacteria</taxon>
        <taxon>Pseudomonadati</taxon>
        <taxon>Bacteroidota</taxon>
        <taxon>Cytophagia</taxon>
        <taxon>Cytophagales</taxon>
        <taxon>Reichenbachiellaceae</taxon>
        <taxon>Marinoscillum</taxon>
    </lineage>
</organism>
<reference evidence="8 9" key="1">
    <citation type="submission" date="2018-07" db="EMBL/GenBank/DDBJ databases">
        <title>Genomic Encyclopedia of Type Strains, Phase IV (KMG-IV): sequencing the most valuable type-strain genomes for metagenomic binning, comparative biology and taxonomic classification.</title>
        <authorList>
            <person name="Goeker M."/>
        </authorList>
    </citation>
    <scope>NUCLEOTIDE SEQUENCE [LARGE SCALE GENOMIC DNA]</scope>
    <source>
        <strain evidence="8 9">DSM 4134</strain>
    </source>
</reference>
<dbReference type="PROSITE" id="PS51257">
    <property type="entry name" value="PROKAR_LIPOPROTEIN"/>
    <property type="match status" value="1"/>
</dbReference>
<dbReference type="GO" id="GO:0004553">
    <property type="term" value="F:hydrolase activity, hydrolyzing O-glycosyl compounds"/>
    <property type="evidence" value="ECO:0007669"/>
    <property type="project" value="InterPro"/>
</dbReference>
<keyword evidence="4 7" id="KW-0326">Glycosidase</keyword>
<dbReference type="Proteomes" id="UP000256779">
    <property type="component" value="Unassembled WGS sequence"/>
</dbReference>
<evidence type="ECO:0000313" key="8">
    <source>
        <dbReference type="EMBL" id="RED95268.1"/>
    </source>
</evidence>
<evidence type="ECO:0000313" key="9">
    <source>
        <dbReference type="Proteomes" id="UP000256779"/>
    </source>
</evidence>
<comment type="caution">
    <text evidence="8">The sequence shown here is derived from an EMBL/GenBank/DDBJ whole genome shotgun (WGS) entry which is preliminary data.</text>
</comment>
<dbReference type="PANTHER" id="PTHR43817:SF1">
    <property type="entry name" value="HYDROLASE, FAMILY 43, PUTATIVE (AFU_ORTHOLOGUE AFUA_3G01660)-RELATED"/>
    <property type="match status" value="1"/>
</dbReference>
<dbReference type="CDD" id="cd18820">
    <property type="entry name" value="GH43_LbAraf43-like"/>
    <property type="match status" value="1"/>
</dbReference>
<dbReference type="EMBL" id="QREG01000018">
    <property type="protein sequence ID" value="RED95268.1"/>
    <property type="molecule type" value="Genomic_DNA"/>
</dbReference>
<keyword evidence="9" id="KW-1185">Reference proteome</keyword>
<dbReference type="AlphaFoldDB" id="A0A3D9L117"/>
<dbReference type="PIRSF" id="PIRSF025414">
    <property type="entry name" value="Alpha-L-arabinofuranosidase"/>
    <property type="match status" value="1"/>
</dbReference>
<feature type="active site" description="Proton donor" evidence="5">
    <location>
        <position position="226"/>
    </location>
</feature>
<dbReference type="InterPro" id="IPR023296">
    <property type="entry name" value="Glyco_hydro_beta-prop_sf"/>
</dbReference>
<dbReference type="SUPFAM" id="SSF75005">
    <property type="entry name" value="Arabinanase/levansucrase/invertase"/>
    <property type="match status" value="1"/>
</dbReference>
<dbReference type="Pfam" id="PF04616">
    <property type="entry name" value="Glyco_hydro_43"/>
    <property type="match status" value="1"/>
</dbReference>
<evidence type="ECO:0000256" key="7">
    <source>
        <dbReference type="RuleBase" id="RU361187"/>
    </source>
</evidence>
<dbReference type="Gene3D" id="2.115.10.20">
    <property type="entry name" value="Glycosyl hydrolase domain, family 43"/>
    <property type="match status" value="1"/>
</dbReference>
<accession>A0A3D9L117</accession>
<dbReference type="RefSeq" id="WP_245986429.1">
    <property type="nucleotide sequence ID" value="NZ_QREG01000018.1"/>
</dbReference>
<evidence type="ECO:0000256" key="2">
    <source>
        <dbReference type="ARBA" id="ARBA00022729"/>
    </source>
</evidence>
<dbReference type="InterPro" id="IPR016828">
    <property type="entry name" value="Alpha-L-arabinofuranosidase"/>
</dbReference>
<keyword evidence="2" id="KW-0732">Signal</keyword>
<name>A0A3D9L117_MARFU</name>
<keyword evidence="3 7" id="KW-0378">Hydrolase</keyword>
<comment type="similarity">
    <text evidence="1 7">Belongs to the glycosyl hydrolase 43 family.</text>
</comment>
<evidence type="ECO:0000256" key="1">
    <source>
        <dbReference type="ARBA" id="ARBA00009865"/>
    </source>
</evidence>
<gene>
    <name evidence="8" type="ORF">C7460_11845</name>
</gene>
<proteinExistence type="inferred from homology"/>
<evidence type="ECO:0000256" key="3">
    <source>
        <dbReference type="ARBA" id="ARBA00022801"/>
    </source>
</evidence>
<evidence type="ECO:0000256" key="5">
    <source>
        <dbReference type="PIRSR" id="PIRSR606710-1"/>
    </source>
</evidence>
<dbReference type="PANTHER" id="PTHR43817">
    <property type="entry name" value="GLYCOSYL HYDROLASE"/>
    <property type="match status" value="1"/>
</dbReference>
<protein>
    <submittedName>
        <fullName evidence="8">GH43 family beta-xylosidase</fullName>
    </submittedName>
</protein>
<feature type="site" description="Important for catalytic activity, responsible for pKa modulation of the active site Glu and correct orientation of both the proton donor and substrate" evidence="6">
    <location>
        <position position="163"/>
    </location>
</feature>
<dbReference type="GO" id="GO:0005975">
    <property type="term" value="P:carbohydrate metabolic process"/>
    <property type="evidence" value="ECO:0007669"/>
    <property type="project" value="InterPro"/>
</dbReference>
<sequence>MLRTLMIGLYCSAYFMLSACDEEPVNDVQPKEEPEVKQDSLFLNPILTSGPDPWVFQANDAYYLTFTTGYNLTLYKSDQMADLTNAYNRVVWTPPASGPNSKNIWAPEIHQVAGKWYIYYAADDGDNKNHRMFVLQNTQTDPVVGTWTDKGMLQLPDDKWAIDGTIFEANGQLYYLWSGWEGDVNGRQDIYICKMDDPLTPVGERVMLTKPELSWETNGVSPTVTEGPQVLLRNDKVFIVYSAGGCWTDGYALGLLTADIDADLMSPEAWEKSQTPVFSQYPEGNAYGPGHNGFFQSADGTEDWIIYHANPQAGQGCGSNRSIRIQPFTWDVNGDPDFGTPHPLYKKLTKPSGEY</sequence>
<dbReference type="InterPro" id="IPR006710">
    <property type="entry name" value="Glyco_hydro_43"/>
</dbReference>